<evidence type="ECO:0000259" key="4">
    <source>
        <dbReference type="Pfam" id="PF00891"/>
    </source>
</evidence>
<dbReference type="PANTHER" id="PTHR43712:SF2">
    <property type="entry name" value="O-METHYLTRANSFERASE CICE"/>
    <property type="match status" value="1"/>
</dbReference>
<dbReference type="PANTHER" id="PTHR43712">
    <property type="entry name" value="PUTATIVE (AFU_ORTHOLOGUE AFUA_4G14580)-RELATED"/>
    <property type="match status" value="1"/>
</dbReference>
<sequence>MSSFSLRDRLLGWRDAILSSPRFQRFAAVFPLTRGVARRRAGAMFDIVAGFVYSQILLACVQLRLFDLLRDRPLGVDELALRLSLPPESMRMLLDAATALKLVQPRSGGRYGLGQLGAELCGNPGVLALVEHHAMLYRDLADPLAVLRGPRGGGELAAYWAYVRGEGAAELGADQVLPYTALMAASQPMIAREVLHVVSFKDHRCLLDVGGGDGSFLSAVAAQTPGLRVMLFDLPAVAAKAAERFDANGLAGRASAIGGSFRDDALPEGADIVSLVRIIHDHDDDVVTALLRAVHKALPDNGKLVIAEPLAGPPGRESSTDAYFAVYLRAMGTGQGRTFARLRELLEEAGFGDIRLHSGPMPMVASVITAIKRPDVLI</sequence>
<dbReference type="GO" id="GO:0008168">
    <property type="term" value="F:methyltransferase activity"/>
    <property type="evidence" value="ECO:0007669"/>
    <property type="project" value="UniProtKB-KW"/>
</dbReference>
<protein>
    <submittedName>
        <fullName evidence="6">Methyltransferase</fullName>
    </submittedName>
</protein>
<evidence type="ECO:0000256" key="1">
    <source>
        <dbReference type="ARBA" id="ARBA00022603"/>
    </source>
</evidence>
<evidence type="ECO:0000313" key="6">
    <source>
        <dbReference type="EMBL" id="MFC0241699.1"/>
    </source>
</evidence>
<dbReference type="InterPro" id="IPR016461">
    <property type="entry name" value="COMT-like"/>
</dbReference>
<evidence type="ECO:0000259" key="5">
    <source>
        <dbReference type="Pfam" id="PF08100"/>
    </source>
</evidence>
<dbReference type="SUPFAM" id="SSF46785">
    <property type="entry name" value="Winged helix' DNA-binding domain"/>
    <property type="match status" value="1"/>
</dbReference>
<comment type="caution">
    <text evidence="6">The sequence shown here is derived from an EMBL/GenBank/DDBJ whole genome shotgun (WGS) entry which is preliminary data.</text>
</comment>
<dbReference type="SUPFAM" id="SSF53335">
    <property type="entry name" value="S-adenosyl-L-methionine-dependent methyltransferases"/>
    <property type="match status" value="1"/>
</dbReference>
<feature type="domain" description="O-methyltransferase C-terminal" evidence="4">
    <location>
        <begin position="158"/>
        <end position="351"/>
    </location>
</feature>
<gene>
    <name evidence="6" type="ORF">ACFFJ6_14520</name>
</gene>
<keyword evidence="3" id="KW-0949">S-adenosyl-L-methionine</keyword>
<dbReference type="Proteomes" id="UP001589775">
    <property type="component" value="Unassembled WGS sequence"/>
</dbReference>
<feature type="domain" description="O-methyltransferase dimerisation" evidence="5">
    <location>
        <begin position="46"/>
        <end position="117"/>
    </location>
</feature>
<dbReference type="EMBL" id="JBHLWM010000005">
    <property type="protein sequence ID" value="MFC0241699.1"/>
    <property type="molecule type" value="Genomic_DNA"/>
</dbReference>
<evidence type="ECO:0000256" key="3">
    <source>
        <dbReference type="ARBA" id="ARBA00022691"/>
    </source>
</evidence>
<dbReference type="Pfam" id="PF08100">
    <property type="entry name" value="Dimerisation"/>
    <property type="match status" value="1"/>
</dbReference>
<dbReference type="PIRSF" id="PIRSF005739">
    <property type="entry name" value="O-mtase"/>
    <property type="match status" value="1"/>
</dbReference>
<name>A0ABV6ETX7_9BRAD</name>
<dbReference type="PROSITE" id="PS51683">
    <property type="entry name" value="SAM_OMT_II"/>
    <property type="match status" value="1"/>
</dbReference>
<dbReference type="GO" id="GO:0032259">
    <property type="term" value="P:methylation"/>
    <property type="evidence" value="ECO:0007669"/>
    <property type="project" value="UniProtKB-KW"/>
</dbReference>
<accession>A0ABV6ETX7</accession>
<keyword evidence="1 6" id="KW-0489">Methyltransferase</keyword>
<dbReference type="InterPro" id="IPR001077">
    <property type="entry name" value="COMT_C"/>
</dbReference>
<dbReference type="Pfam" id="PF00891">
    <property type="entry name" value="Methyltransf_2"/>
    <property type="match status" value="1"/>
</dbReference>
<dbReference type="InterPro" id="IPR036390">
    <property type="entry name" value="WH_DNA-bd_sf"/>
</dbReference>
<keyword evidence="2" id="KW-0808">Transferase</keyword>
<dbReference type="Gene3D" id="1.10.10.10">
    <property type="entry name" value="Winged helix-like DNA-binding domain superfamily/Winged helix DNA-binding domain"/>
    <property type="match status" value="1"/>
</dbReference>
<dbReference type="InterPro" id="IPR036388">
    <property type="entry name" value="WH-like_DNA-bd_sf"/>
</dbReference>
<dbReference type="InterPro" id="IPR012967">
    <property type="entry name" value="COMT_dimerisation"/>
</dbReference>
<reference evidence="6 7" key="1">
    <citation type="submission" date="2024-09" db="EMBL/GenBank/DDBJ databases">
        <authorList>
            <person name="Sun Q."/>
            <person name="Mori K."/>
        </authorList>
    </citation>
    <scope>NUCLEOTIDE SEQUENCE [LARGE SCALE GENOMIC DNA]</scope>
    <source>
        <strain evidence="6 7">KCTC 23279</strain>
    </source>
</reference>
<organism evidence="6 7">
    <name type="scientific">Rhodopseudomonas telluris</name>
    <dbReference type="NCBI Taxonomy" id="644215"/>
    <lineage>
        <taxon>Bacteria</taxon>
        <taxon>Pseudomonadati</taxon>
        <taxon>Pseudomonadota</taxon>
        <taxon>Alphaproteobacteria</taxon>
        <taxon>Hyphomicrobiales</taxon>
        <taxon>Nitrobacteraceae</taxon>
        <taxon>Rhodopseudomonas</taxon>
    </lineage>
</organism>
<dbReference type="InterPro" id="IPR029063">
    <property type="entry name" value="SAM-dependent_MTases_sf"/>
</dbReference>
<dbReference type="RefSeq" id="WP_378388865.1">
    <property type="nucleotide sequence ID" value="NZ_JBHLWM010000005.1"/>
</dbReference>
<dbReference type="CDD" id="cd02440">
    <property type="entry name" value="AdoMet_MTases"/>
    <property type="match status" value="1"/>
</dbReference>
<dbReference type="Gene3D" id="1.10.287.1350">
    <property type="match status" value="1"/>
</dbReference>
<evidence type="ECO:0000313" key="7">
    <source>
        <dbReference type="Proteomes" id="UP001589775"/>
    </source>
</evidence>
<proteinExistence type="predicted"/>
<keyword evidence="7" id="KW-1185">Reference proteome</keyword>
<dbReference type="Gene3D" id="3.40.50.150">
    <property type="entry name" value="Vaccinia Virus protein VP39"/>
    <property type="match status" value="1"/>
</dbReference>
<evidence type="ECO:0000256" key="2">
    <source>
        <dbReference type="ARBA" id="ARBA00022679"/>
    </source>
</evidence>